<evidence type="ECO:0000256" key="2">
    <source>
        <dbReference type="PROSITE-ProRule" id="PRU00104"/>
    </source>
</evidence>
<feature type="active site" description="Glycyl thioester intermediate" evidence="2">
    <location>
        <position position="908"/>
    </location>
</feature>
<evidence type="ECO:0000313" key="6">
    <source>
        <dbReference type="Proteomes" id="UP001195483"/>
    </source>
</evidence>
<dbReference type="InterPro" id="IPR000569">
    <property type="entry name" value="HECT_dom"/>
</dbReference>
<dbReference type="GO" id="GO:0004842">
    <property type="term" value="F:ubiquitin-protein transferase activity"/>
    <property type="evidence" value="ECO:0007669"/>
    <property type="project" value="InterPro"/>
</dbReference>
<dbReference type="SUPFAM" id="SSF56204">
    <property type="entry name" value="Hect, E3 ligase catalytic domain"/>
    <property type="match status" value="1"/>
</dbReference>
<feature type="domain" description="HECT" evidence="4">
    <location>
        <begin position="594"/>
        <end position="944"/>
    </location>
</feature>
<dbReference type="Gene3D" id="3.30.2410.10">
    <property type="entry name" value="Hect, E3 ligase catalytic domain"/>
    <property type="match status" value="1"/>
</dbReference>
<evidence type="ECO:0000256" key="3">
    <source>
        <dbReference type="SAM" id="MobiDB-lite"/>
    </source>
</evidence>
<gene>
    <name evidence="5" type="ORF">CHS0354_031397</name>
</gene>
<dbReference type="SMART" id="SM00119">
    <property type="entry name" value="HECTc"/>
    <property type="match status" value="1"/>
</dbReference>
<protein>
    <recommendedName>
        <fullName evidence="4">HECT domain-containing protein</fullName>
    </recommendedName>
</protein>
<evidence type="ECO:0000313" key="5">
    <source>
        <dbReference type="EMBL" id="KAK3593334.1"/>
    </source>
</evidence>
<keyword evidence="6" id="KW-1185">Reference proteome</keyword>
<evidence type="ECO:0000259" key="4">
    <source>
        <dbReference type="PROSITE" id="PS50237"/>
    </source>
</evidence>
<reference evidence="5" key="2">
    <citation type="journal article" date="2021" name="Genome Biol. Evol.">
        <title>Developing a high-quality reference genome for a parasitic bivalve with doubly uniparental inheritance (Bivalvia: Unionida).</title>
        <authorList>
            <person name="Smith C.H."/>
        </authorList>
    </citation>
    <scope>NUCLEOTIDE SEQUENCE</scope>
    <source>
        <strain evidence="5">CHS0354</strain>
        <tissue evidence="5">Mantle</tissue>
    </source>
</reference>
<feature type="compositionally biased region" description="Low complexity" evidence="3">
    <location>
        <begin position="321"/>
        <end position="338"/>
    </location>
</feature>
<reference evidence="5" key="3">
    <citation type="submission" date="2023-05" db="EMBL/GenBank/DDBJ databases">
        <authorList>
            <person name="Smith C.H."/>
        </authorList>
    </citation>
    <scope>NUCLEOTIDE SEQUENCE</scope>
    <source>
        <strain evidence="5">CHS0354</strain>
        <tissue evidence="5">Mantle</tissue>
    </source>
</reference>
<name>A0AAE0SJZ3_9BIVA</name>
<dbReference type="AlphaFoldDB" id="A0AAE0SJZ3"/>
<comment type="caution">
    <text evidence="5">The sequence shown here is derived from an EMBL/GenBank/DDBJ whole genome shotgun (WGS) entry which is preliminary data.</text>
</comment>
<dbReference type="EMBL" id="JAEAOA010001877">
    <property type="protein sequence ID" value="KAK3593334.1"/>
    <property type="molecule type" value="Genomic_DNA"/>
</dbReference>
<dbReference type="Proteomes" id="UP001195483">
    <property type="component" value="Unassembled WGS sequence"/>
</dbReference>
<proteinExistence type="predicted"/>
<dbReference type="InterPro" id="IPR035983">
    <property type="entry name" value="Hect_E3_ubiquitin_ligase"/>
</dbReference>
<evidence type="ECO:0000256" key="1">
    <source>
        <dbReference type="ARBA" id="ARBA00022786"/>
    </source>
</evidence>
<dbReference type="PROSITE" id="PS50237">
    <property type="entry name" value="HECT"/>
    <property type="match status" value="1"/>
</dbReference>
<accession>A0AAE0SJZ3</accession>
<organism evidence="5 6">
    <name type="scientific">Potamilus streckersoni</name>
    <dbReference type="NCBI Taxonomy" id="2493646"/>
    <lineage>
        <taxon>Eukaryota</taxon>
        <taxon>Metazoa</taxon>
        <taxon>Spiralia</taxon>
        <taxon>Lophotrochozoa</taxon>
        <taxon>Mollusca</taxon>
        <taxon>Bivalvia</taxon>
        <taxon>Autobranchia</taxon>
        <taxon>Heteroconchia</taxon>
        <taxon>Palaeoheterodonta</taxon>
        <taxon>Unionida</taxon>
        <taxon>Unionoidea</taxon>
        <taxon>Unionidae</taxon>
        <taxon>Ambleminae</taxon>
        <taxon>Lampsilini</taxon>
        <taxon>Potamilus</taxon>
    </lineage>
</organism>
<keyword evidence="1 2" id="KW-0833">Ubl conjugation pathway</keyword>
<dbReference type="Gene3D" id="3.90.1750.10">
    <property type="entry name" value="Hect, E3 ligase catalytic domains"/>
    <property type="match status" value="1"/>
</dbReference>
<dbReference type="Pfam" id="PF00632">
    <property type="entry name" value="HECT"/>
    <property type="match status" value="1"/>
</dbReference>
<feature type="region of interest" description="Disordered" evidence="3">
    <location>
        <begin position="321"/>
        <end position="346"/>
    </location>
</feature>
<sequence length="944" mass="107333">MDSSFQPMDLSIGPIDLSIVCSTAERVSNVMTSSSLDQGACTMFISSDNEIAFSIETAPFSSALLPLNPTENEGNLSDTTTGSLLSTPYHSTHNLQEFLPTTQASDFAFLVSHTDNTETIAIHETQAERGRDNNENNTVIRPRIFRLPMERRDENVRRITELVLSEENMNRYTGYPMLLQFAQTIENNIYSAVNGEGDYSQYFTETLDVIRRTFEEWKHDNPDKYFSVWRDLFGMNMQDFINNVSPRCASVLNSPVTTPGLSNPVASTIVFNPNTTHVVSNSVTTPVLSNAITVPVLSNPVTIPDVSNTVTTLSSEATLEVNQPSVSTSSSSNENQRNNRFDPYQSTSLTFSRMPRRYRSRQYTRAYSVCFYSKSILPLRVNRSWTCFLLETVIDILMDDREDDIRGKLVDLLLVKHGYHHITRGDLVFLKSARRQLDLPVSPPEFQWNGDKIRRLIGSGKFHVMVQIEMMTDSSFSTSCSVDVCERNDPRRRQLAEPTSSLIPQSRLNQQMAAGNDSVESMDDEEAVAEVIRRSLTHQNQPYRPNAASYSGESNNNIARALREHADRIVRGFKRYIMIKREDLWNSALEFFKRPNFIKESGTLSVKFQIQDGITEEASDFSGPKREFFRLLIGEICQKSGALVETPNGLIPRNNIRQLQEGVLRHIGRMISTIVLQGGEAPAIFSPIITQCILNDPVSTKPDVDDIPDIVIRESLKLVQQANNQESLEAALNSCDWRFDVDGLPLFVKMENKEEFIQASAMYFAILQRQTGIQQLLQGLEYYDFLELMKKKPFICSILEYNKGDISAKDLISMMKPEYSYLANRKEREEKIFANLKEFLQLVEDRTLLHRLADLTTEEREFISTMKPSKLLEFCTGSSKIPPLGLKDEPHITFAHREDKFHPSAHTCGNKFVLYVNDKTVNDQRHFFKIMVETLMNAEHFGFG</sequence>
<reference evidence="5" key="1">
    <citation type="journal article" date="2021" name="Genome Biol. Evol.">
        <title>A High-Quality Reference Genome for a Parasitic Bivalve with Doubly Uniparental Inheritance (Bivalvia: Unionida).</title>
        <authorList>
            <person name="Smith C.H."/>
        </authorList>
    </citation>
    <scope>NUCLEOTIDE SEQUENCE</scope>
    <source>
        <strain evidence="5">CHS0354</strain>
    </source>
</reference>